<dbReference type="InterPro" id="IPR007244">
    <property type="entry name" value="Naa35_N"/>
</dbReference>
<protein>
    <recommendedName>
        <fullName evidence="1">NAA35-like N-terminal domain-containing protein</fullName>
    </recommendedName>
</protein>
<comment type="caution">
    <text evidence="2">The sequence shown here is derived from an EMBL/GenBank/DDBJ whole genome shotgun (WGS) entry which is preliminary data.</text>
</comment>
<evidence type="ECO:0000313" key="3">
    <source>
        <dbReference type="Proteomes" id="UP000775547"/>
    </source>
</evidence>
<organism evidence="2 3">
    <name type="scientific">Asterophora parasitica</name>
    <dbReference type="NCBI Taxonomy" id="117018"/>
    <lineage>
        <taxon>Eukaryota</taxon>
        <taxon>Fungi</taxon>
        <taxon>Dikarya</taxon>
        <taxon>Basidiomycota</taxon>
        <taxon>Agaricomycotina</taxon>
        <taxon>Agaricomycetes</taxon>
        <taxon>Agaricomycetidae</taxon>
        <taxon>Agaricales</taxon>
        <taxon>Tricholomatineae</taxon>
        <taxon>Lyophyllaceae</taxon>
        <taxon>Asterophora</taxon>
    </lineage>
</organism>
<evidence type="ECO:0000313" key="2">
    <source>
        <dbReference type="EMBL" id="KAG5640738.1"/>
    </source>
</evidence>
<dbReference type="Pfam" id="PF04112">
    <property type="entry name" value="Mak10"/>
    <property type="match status" value="1"/>
</dbReference>
<dbReference type="InterPro" id="IPR057983">
    <property type="entry name" value="NAA35-like_N"/>
</dbReference>
<dbReference type="PANTHER" id="PTHR21373:SF0">
    <property type="entry name" value="N-ALPHA-ACETYLTRANSFERASE 35, NATC AUXILIARY SUBUNIT"/>
    <property type="match status" value="1"/>
</dbReference>
<dbReference type="OrthoDB" id="269405at2759"/>
<sequence>MPGAGFNFQDVRSVFTDAAAAMEPGSFVFMDDLTLHDAMGAFEIGEPRLDSGLTATGQPINQFNPLSPLLPQELCWILDRSFSCEMEWHSGNLLSHTVFTMLYVHFLAELDFEYMPPQPLARFDSSRPPELLFLILKPWVMGMLKCCDLSWRELSKGGVQDSPYSGATPFAQESYYEKRLKTFVPLRVIPVPPPEDTWRAVDALLDGWQEASLLAQAHSLATWEAVGNLRVWLPDPRLRIPYIRSYTQSIFYDGLLILNKFSFTWMVERFFYETLGITYYDIVKTVARHCPSNESPLPPIERIIHKLITPHIRGLLYDALTELTSELEKHNLPKSDIVTQLPTVALVWRLSAIREVVFSAFQLELFALEERPLAYWYSAQVMEEHLSCLDKLLSLVNKESPAYQEIQFQYQLLTALQALSTTAFVASMSLLSLDWNRMRPAFLRRYKWAFRPEYDNFKTPAVGHPMLYRISTVCADAFEDELFSPSGSVEMAQSILSGLIDSGSSGGFAGLWAMDRMRFLRHLVQACEGLRDLPTSMREIEAFDVKTLKWDVNVHPWFPFIELKGP</sequence>
<gene>
    <name evidence="2" type="ORF">DXG03_007367</name>
</gene>
<dbReference type="EMBL" id="JABCKV010000535">
    <property type="protein sequence ID" value="KAG5640738.1"/>
    <property type="molecule type" value="Genomic_DNA"/>
</dbReference>
<reference evidence="2" key="2">
    <citation type="submission" date="2021-10" db="EMBL/GenBank/DDBJ databases">
        <title>Phylogenomics reveals ancestral predisposition of the termite-cultivated fungus Termitomyces towards a domesticated lifestyle.</title>
        <authorList>
            <person name="Auxier B."/>
            <person name="Grum-Grzhimaylo A."/>
            <person name="Cardenas M.E."/>
            <person name="Lodge J.D."/>
            <person name="Laessoe T."/>
            <person name="Pedersen O."/>
            <person name="Smith M.E."/>
            <person name="Kuyper T.W."/>
            <person name="Franco-Molano E.A."/>
            <person name="Baroni T.J."/>
            <person name="Aanen D.K."/>
        </authorList>
    </citation>
    <scope>NUCLEOTIDE SEQUENCE</scope>
    <source>
        <strain evidence="2">AP01</strain>
        <tissue evidence="2">Mycelium</tissue>
    </source>
</reference>
<dbReference type="PANTHER" id="PTHR21373">
    <property type="entry name" value="GLUCOSE REPRESSIBLE PROTEIN MAK10"/>
    <property type="match status" value="1"/>
</dbReference>
<dbReference type="AlphaFoldDB" id="A0A9P7K863"/>
<name>A0A9P7K863_9AGAR</name>
<dbReference type="GO" id="GO:0031417">
    <property type="term" value="C:NatC complex"/>
    <property type="evidence" value="ECO:0007669"/>
    <property type="project" value="InterPro"/>
</dbReference>
<dbReference type="Proteomes" id="UP000775547">
    <property type="component" value="Unassembled WGS sequence"/>
</dbReference>
<evidence type="ECO:0000259" key="1">
    <source>
        <dbReference type="Pfam" id="PF04112"/>
    </source>
</evidence>
<feature type="domain" description="NAA35-like N-terminal" evidence="1">
    <location>
        <begin position="25"/>
        <end position="161"/>
    </location>
</feature>
<keyword evidence="3" id="KW-1185">Reference proteome</keyword>
<proteinExistence type="predicted"/>
<reference evidence="2" key="1">
    <citation type="submission" date="2020-07" db="EMBL/GenBank/DDBJ databases">
        <authorList>
            <person name="Nieuwenhuis M."/>
            <person name="Van De Peppel L.J.J."/>
        </authorList>
    </citation>
    <scope>NUCLEOTIDE SEQUENCE</scope>
    <source>
        <strain evidence="2">AP01</strain>
        <tissue evidence="2">Mycelium</tissue>
    </source>
</reference>
<accession>A0A9P7K863</accession>